<dbReference type="EMBL" id="BAAAZP010000033">
    <property type="protein sequence ID" value="GAA3656796.1"/>
    <property type="molecule type" value="Genomic_DNA"/>
</dbReference>
<sequence>MVGKGSENRRNDGIRVVKLDTTVASEMLCVPGSGRTEAGSAACGYAADGDGRGADAFHSDKTDIGFGRAHATKSRCARSVVTLIGARGGEMSGFLPWDGGMRVARWRHPVKGTTVCDEGV</sequence>
<dbReference type="Proteomes" id="UP001500902">
    <property type="component" value="Unassembled WGS sequence"/>
</dbReference>
<accession>A0ABP7BCS0</accession>
<evidence type="ECO:0000313" key="1">
    <source>
        <dbReference type="EMBL" id="GAA3656796.1"/>
    </source>
</evidence>
<comment type="caution">
    <text evidence="1">The sequence shown here is derived from an EMBL/GenBank/DDBJ whole genome shotgun (WGS) entry which is preliminary data.</text>
</comment>
<protein>
    <submittedName>
        <fullName evidence="1">Uncharacterized protein</fullName>
    </submittedName>
</protein>
<gene>
    <name evidence="1" type="ORF">GCM10022224_019850</name>
</gene>
<name>A0ABP7BCS0_9ACTN</name>
<keyword evidence="2" id="KW-1185">Reference proteome</keyword>
<proteinExistence type="predicted"/>
<reference evidence="2" key="1">
    <citation type="journal article" date="2019" name="Int. J. Syst. Evol. Microbiol.">
        <title>The Global Catalogue of Microorganisms (GCM) 10K type strain sequencing project: providing services to taxonomists for standard genome sequencing and annotation.</title>
        <authorList>
            <consortium name="The Broad Institute Genomics Platform"/>
            <consortium name="The Broad Institute Genome Sequencing Center for Infectious Disease"/>
            <person name="Wu L."/>
            <person name="Ma J."/>
        </authorList>
    </citation>
    <scope>NUCLEOTIDE SEQUENCE [LARGE SCALE GENOMIC DNA]</scope>
    <source>
        <strain evidence="2">JCM 16904</strain>
    </source>
</reference>
<organism evidence="1 2">
    <name type="scientific">Nonomuraea antimicrobica</name>
    <dbReference type="NCBI Taxonomy" id="561173"/>
    <lineage>
        <taxon>Bacteria</taxon>
        <taxon>Bacillati</taxon>
        <taxon>Actinomycetota</taxon>
        <taxon>Actinomycetes</taxon>
        <taxon>Streptosporangiales</taxon>
        <taxon>Streptosporangiaceae</taxon>
        <taxon>Nonomuraea</taxon>
    </lineage>
</organism>
<evidence type="ECO:0000313" key="2">
    <source>
        <dbReference type="Proteomes" id="UP001500902"/>
    </source>
</evidence>